<dbReference type="Gene3D" id="3.40.50.150">
    <property type="entry name" value="Vaccinia Virus protein VP39"/>
    <property type="match status" value="1"/>
</dbReference>
<evidence type="ECO:0000256" key="3">
    <source>
        <dbReference type="ARBA" id="ARBA00022679"/>
    </source>
</evidence>
<protein>
    <recommendedName>
        <fullName evidence="6">RNA methyltransferase</fullName>
        <ecNumber evidence="6">2.1.1.-</ecNumber>
    </recommendedName>
</protein>
<evidence type="ECO:0000313" key="9">
    <source>
        <dbReference type="EMBL" id="PAV75959.1"/>
    </source>
</evidence>
<feature type="region of interest" description="Disordered" evidence="7">
    <location>
        <begin position="425"/>
        <end position="447"/>
    </location>
</feature>
<dbReference type="GO" id="GO:0008173">
    <property type="term" value="F:RNA methyltransferase activity"/>
    <property type="evidence" value="ECO:0007669"/>
    <property type="project" value="UniProtKB-UniRule"/>
</dbReference>
<evidence type="ECO:0000256" key="4">
    <source>
        <dbReference type="ARBA" id="ARBA00022691"/>
    </source>
</evidence>
<dbReference type="Pfam" id="PF06859">
    <property type="entry name" value="Bin3"/>
    <property type="match status" value="1"/>
</dbReference>
<feature type="region of interest" description="Disordered" evidence="7">
    <location>
        <begin position="21"/>
        <end position="47"/>
    </location>
</feature>
<comment type="caution">
    <text evidence="9">The sequence shown here is derived from an EMBL/GenBank/DDBJ whole genome shotgun (WGS) entry which is preliminary data.</text>
</comment>
<dbReference type="EMBL" id="LIAE01007982">
    <property type="protein sequence ID" value="PAV75959.1"/>
    <property type="molecule type" value="Genomic_DNA"/>
</dbReference>
<dbReference type="AlphaFoldDB" id="A0A2A2KPZ5"/>
<evidence type="ECO:0000256" key="2">
    <source>
        <dbReference type="ARBA" id="ARBA00022603"/>
    </source>
</evidence>
<evidence type="ECO:0000259" key="8">
    <source>
        <dbReference type="PROSITE" id="PS51515"/>
    </source>
</evidence>
<reference evidence="9 10" key="1">
    <citation type="journal article" date="2017" name="Curr. Biol.">
        <title>Genome architecture and evolution of a unichromosomal asexual nematode.</title>
        <authorList>
            <person name="Fradin H."/>
            <person name="Zegar C."/>
            <person name="Gutwein M."/>
            <person name="Lucas J."/>
            <person name="Kovtun M."/>
            <person name="Corcoran D."/>
            <person name="Baugh L.R."/>
            <person name="Kiontke K."/>
            <person name="Gunsalus K."/>
            <person name="Fitch D.H."/>
            <person name="Piano F."/>
        </authorList>
    </citation>
    <scope>NUCLEOTIDE SEQUENCE [LARGE SCALE GENOMIC DNA]</scope>
    <source>
        <strain evidence="9">PF1309</strain>
    </source>
</reference>
<feature type="region of interest" description="Disordered" evidence="7">
    <location>
        <begin position="501"/>
        <end position="526"/>
    </location>
</feature>
<dbReference type="EC" id="2.1.1.-" evidence="6"/>
<sequence length="726" mass="83957">MIISPKNDDCEKSSIYFFLQQNQNQQQEQKKDARLEEDKEKKPLTNKDKKEQFNQRYCYGNFDKYYGTRLVKGEKDPRLEALQKDWFYRKSILDIGIDIDPHLVGVARKNIKHYCDANTEFAGNFPASFSSHFGPVSTTSLSFSTKFPDNIWFRRENYVLENETLLDMVEPEFEVIMALSITKWIHLNFGDDGMRLFFKRAFKQLLPGGRFVLEAQHFDTYKKRARMTETTKKHYFSIEFKPDDFEMYLLEEIGFERVEHLGVPQAKSKGFERCIDVYVKPADKPMWKVKENGKSTASSSSACSAKNGAFEVLQEDELNVDVDVEVEVVTEQIEDRIPESAHEGMTIEAEIRQPSTSFQLPGCAEEVESYPCIFCDDKIFLTGNRLKDHAQKYHPENLEDVIRQIVLIEEEWKKRRQDDMLLKRQKARKSLPKASKLKNPNMNRQTGMERVNGNWKKYICHYCGTFCYTMTDLNLHKSNYHILESIQERTRKEIRNFHKKQTTPVIDSLSSSSSKSQSDAMRSSWNGSSIDNPCSTSCKICGLRMVRPSLLIRHMKRVHDICNFTCQVTTPFLPSFTLSVVNSTITWTCCAVKYTKRLEFLDHRRKMHLESVRGVNDDLELEDEEELQQAEENQMNTRNENSSQFNLDQIHSQTQLQDFTAEQEQGVELQAEIIDGPEGAMLVLPEGTELNAGGQYVIIIDGEEMQVNIGESEDTSEGMQLQGIGD</sequence>
<comment type="similarity">
    <text evidence="1 6">Belongs to the methyltransferase superfamily.</text>
</comment>
<dbReference type="STRING" id="2018661.A0A2A2KPZ5"/>
<proteinExistence type="inferred from homology"/>
<dbReference type="PANTHER" id="PTHR12315">
    <property type="entry name" value="BICOID-INTERACTING PROTEIN RELATED"/>
    <property type="match status" value="1"/>
</dbReference>
<evidence type="ECO:0000256" key="1">
    <source>
        <dbReference type="ARBA" id="ARBA00008361"/>
    </source>
</evidence>
<dbReference type="SMART" id="SM00355">
    <property type="entry name" value="ZnF_C2H2"/>
    <property type="match status" value="3"/>
</dbReference>
<dbReference type="GO" id="GO:0032259">
    <property type="term" value="P:methylation"/>
    <property type="evidence" value="ECO:0007669"/>
    <property type="project" value="UniProtKB-KW"/>
</dbReference>
<evidence type="ECO:0000313" key="10">
    <source>
        <dbReference type="Proteomes" id="UP000218231"/>
    </source>
</evidence>
<keyword evidence="3 6" id="KW-0808">Transferase</keyword>
<feature type="compositionally biased region" description="Basic and acidic residues" evidence="7">
    <location>
        <begin position="28"/>
        <end position="47"/>
    </location>
</feature>
<gene>
    <name evidence="9" type="ORF">WR25_13617</name>
</gene>
<feature type="domain" description="Bin3-type SAM" evidence="8">
    <location>
        <begin position="1"/>
        <end position="283"/>
    </location>
</feature>
<keyword evidence="2 6" id="KW-0489">Methyltransferase</keyword>
<dbReference type="InterPro" id="IPR013087">
    <property type="entry name" value="Znf_C2H2_type"/>
</dbReference>
<dbReference type="InterPro" id="IPR024160">
    <property type="entry name" value="BIN3_SAM-bd_dom"/>
</dbReference>
<dbReference type="GO" id="GO:0040031">
    <property type="term" value="P:snRNA modification"/>
    <property type="evidence" value="ECO:0007669"/>
    <property type="project" value="TreeGrafter"/>
</dbReference>
<keyword evidence="4 5" id="KW-0949">S-adenosyl-L-methionine</keyword>
<evidence type="ECO:0000256" key="7">
    <source>
        <dbReference type="SAM" id="MobiDB-lite"/>
    </source>
</evidence>
<keyword evidence="10" id="KW-1185">Reference proteome</keyword>
<name>A0A2A2KPZ5_9BILA</name>
<dbReference type="GO" id="GO:0008171">
    <property type="term" value="F:O-methyltransferase activity"/>
    <property type="evidence" value="ECO:0007669"/>
    <property type="project" value="UniProtKB-UniRule"/>
</dbReference>
<evidence type="ECO:0000256" key="6">
    <source>
        <dbReference type="RuleBase" id="RU367087"/>
    </source>
</evidence>
<feature type="compositionally biased region" description="Low complexity" evidence="7">
    <location>
        <begin position="508"/>
        <end position="524"/>
    </location>
</feature>
<dbReference type="PROSITE" id="PS51515">
    <property type="entry name" value="BIN3_SAM"/>
    <property type="match status" value="1"/>
</dbReference>
<organism evidence="9 10">
    <name type="scientific">Diploscapter pachys</name>
    <dbReference type="NCBI Taxonomy" id="2018661"/>
    <lineage>
        <taxon>Eukaryota</taxon>
        <taxon>Metazoa</taxon>
        <taxon>Ecdysozoa</taxon>
        <taxon>Nematoda</taxon>
        <taxon>Chromadorea</taxon>
        <taxon>Rhabditida</taxon>
        <taxon>Rhabditina</taxon>
        <taxon>Rhabditomorpha</taxon>
        <taxon>Rhabditoidea</taxon>
        <taxon>Rhabditidae</taxon>
        <taxon>Diploscapter</taxon>
    </lineage>
</organism>
<dbReference type="GO" id="GO:0017069">
    <property type="term" value="F:snRNA binding"/>
    <property type="evidence" value="ECO:0007669"/>
    <property type="project" value="TreeGrafter"/>
</dbReference>
<dbReference type="PANTHER" id="PTHR12315:SF0">
    <property type="entry name" value="7SK SNRNA METHYLPHOSPHATE CAPPING ENZYME"/>
    <property type="match status" value="1"/>
</dbReference>
<dbReference type="Proteomes" id="UP000218231">
    <property type="component" value="Unassembled WGS sequence"/>
</dbReference>
<dbReference type="SUPFAM" id="SSF53335">
    <property type="entry name" value="S-adenosyl-L-methionine-dependent methyltransferases"/>
    <property type="match status" value="1"/>
</dbReference>
<dbReference type="PROSITE" id="PS00028">
    <property type="entry name" value="ZINC_FINGER_C2H2_1"/>
    <property type="match status" value="2"/>
</dbReference>
<evidence type="ECO:0000256" key="5">
    <source>
        <dbReference type="PROSITE-ProRule" id="PRU00848"/>
    </source>
</evidence>
<dbReference type="InterPro" id="IPR029063">
    <property type="entry name" value="SAM-dependent_MTases_sf"/>
</dbReference>
<dbReference type="InterPro" id="IPR039772">
    <property type="entry name" value="Bin3-like"/>
</dbReference>
<dbReference type="InterPro" id="IPR010675">
    <property type="entry name" value="Bin3_C"/>
</dbReference>
<accession>A0A2A2KPZ5</accession>
<dbReference type="OrthoDB" id="10017101at2759"/>